<dbReference type="InterPro" id="IPR054708">
    <property type="entry name" value="MTPAP-like_central"/>
</dbReference>
<proteinExistence type="predicted"/>
<reference evidence="4" key="3">
    <citation type="submission" date="2018-08" db="UniProtKB">
        <authorList>
            <consortium name="EnsemblPlants"/>
        </authorList>
    </citation>
    <scope>IDENTIFICATION</scope>
    <source>
        <strain evidence="4">cv. Bd21</strain>
    </source>
</reference>
<dbReference type="KEGG" id="bdi:100825287"/>
<dbReference type="Proteomes" id="UP000008810">
    <property type="component" value="Chromosome 2"/>
</dbReference>
<dbReference type="SUPFAM" id="SSF81301">
    <property type="entry name" value="Nucleotidyltransferase"/>
    <property type="match status" value="1"/>
</dbReference>
<dbReference type="STRING" id="15368.I1HTB8"/>
<dbReference type="PANTHER" id="PTHR12271:SF107">
    <property type="entry name" value="PROTEIN HESO1"/>
    <property type="match status" value="1"/>
</dbReference>
<protein>
    <recommendedName>
        <fullName evidence="2">Poly(A) RNA polymerase mitochondrial-like central palm domain-containing protein</fullName>
    </recommendedName>
</protein>
<accession>I1HTB8</accession>
<evidence type="ECO:0000256" key="1">
    <source>
        <dbReference type="SAM" id="MobiDB-lite"/>
    </source>
</evidence>
<dbReference type="HOGENOM" id="CLU_032695_0_0_1"/>
<evidence type="ECO:0000313" key="3">
    <source>
        <dbReference type="EMBL" id="KQK10549.1"/>
    </source>
</evidence>
<dbReference type="GO" id="GO:0050265">
    <property type="term" value="F:RNA uridylyltransferase activity"/>
    <property type="evidence" value="ECO:0000318"/>
    <property type="project" value="GO_Central"/>
</dbReference>
<dbReference type="EMBL" id="CM000881">
    <property type="protein sequence ID" value="KQK10549.1"/>
    <property type="molecule type" value="Genomic_DNA"/>
</dbReference>
<dbReference type="AlphaFoldDB" id="I1HTB8"/>
<feature type="domain" description="Poly(A) RNA polymerase mitochondrial-like central palm" evidence="2">
    <location>
        <begin position="8"/>
        <end position="147"/>
    </location>
</feature>
<dbReference type="GeneID" id="100825287"/>
<reference evidence="3 4" key="1">
    <citation type="journal article" date="2010" name="Nature">
        <title>Genome sequencing and analysis of the model grass Brachypodium distachyon.</title>
        <authorList>
            <consortium name="International Brachypodium Initiative"/>
        </authorList>
    </citation>
    <scope>NUCLEOTIDE SEQUENCE [LARGE SCALE GENOMIC DNA]</scope>
    <source>
        <strain evidence="3">Bd21</strain>
        <strain evidence="4">cv. Bd21</strain>
    </source>
</reference>
<dbReference type="eggNOG" id="KOG2277">
    <property type="taxonomic scope" value="Eukaryota"/>
</dbReference>
<dbReference type="Gramene" id="KQK10549">
    <property type="protein sequence ID" value="KQK10549"/>
    <property type="gene ID" value="BRADI_2g54817v3"/>
</dbReference>
<evidence type="ECO:0000259" key="2">
    <source>
        <dbReference type="Pfam" id="PF22600"/>
    </source>
</evidence>
<organism evidence="4">
    <name type="scientific">Brachypodium distachyon</name>
    <name type="common">Purple false brome</name>
    <name type="synonym">Trachynia distachya</name>
    <dbReference type="NCBI Taxonomy" id="15368"/>
    <lineage>
        <taxon>Eukaryota</taxon>
        <taxon>Viridiplantae</taxon>
        <taxon>Streptophyta</taxon>
        <taxon>Embryophyta</taxon>
        <taxon>Tracheophyta</taxon>
        <taxon>Spermatophyta</taxon>
        <taxon>Magnoliopsida</taxon>
        <taxon>Liliopsida</taxon>
        <taxon>Poales</taxon>
        <taxon>Poaceae</taxon>
        <taxon>BOP clade</taxon>
        <taxon>Pooideae</taxon>
        <taxon>Stipodae</taxon>
        <taxon>Brachypodieae</taxon>
        <taxon>Brachypodium</taxon>
    </lineage>
</organism>
<dbReference type="GO" id="GO:0031123">
    <property type="term" value="P:RNA 3'-end processing"/>
    <property type="evidence" value="ECO:0000318"/>
    <property type="project" value="GO_Central"/>
</dbReference>
<dbReference type="InterPro" id="IPR043519">
    <property type="entry name" value="NT_sf"/>
</dbReference>
<feature type="region of interest" description="Disordered" evidence="1">
    <location>
        <begin position="582"/>
        <end position="611"/>
    </location>
</feature>
<dbReference type="OMA" id="CVTNIAR"/>
<gene>
    <name evidence="4" type="primary">LOC100825287</name>
    <name evidence="3" type="ORF">BRADI_2g54817v3</name>
</gene>
<evidence type="ECO:0000313" key="5">
    <source>
        <dbReference type="Proteomes" id="UP000008810"/>
    </source>
</evidence>
<dbReference type="EnsemblPlants" id="KQK10549">
    <property type="protein sequence ID" value="KQK10549"/>
    <property type="gene ID" value="BRADI_2g54817v3"/>
</dbReference>
<dbReference type="Pfam" id="PF22600">
    <property type="entry name" value="MTPAP-like_central"/>
    <property type="match status" value="1"/>
</dbReference>
<dbReference type="Gene3D" id="1.10.1410.10">
    <property type="match status" value="1"/>
</dbReference>
<dbReference type="SUPFAM" id="SSF81631">
    <property type="entry name" value="PAP/OAS1 substrate-binding domain"/>
    <property type="match status" value="1"/>
</dbReference>
<dbReference type="OrthoDB" id="2274644at2759"/>
<feature type="compositionally biased region" description="Polar residues" evidence="1">
    <location>
        <begin position="588"/>
        <end position="611"/>
    </location>
</feature>
<name>I1HTB8_BRADI</name>
<evidence type="ECO:0000313" key="4">
    <source>
        <dbReference type="EnsemblPlants" id="KQK10549"/>
    </source>
</evidence>
<dbReference type="Gene3D" id="3.30.460.10">
    <property type="entry name" value="Beta Polymerase, domain 2"/>
    <property type="match status" value="1"/>
</dbReference>
<dbReference type="PANTHER" id="PTHR12271">
    <property type="entry name" value="POLY A POLYMERASE CID PAP -RELATED"/>
    <property type="match status" value="1"/>
</dbReference>
<sequence>MVPNNDALEKCIKEILSQIKPAEVDRNKRLSAIKELDISIQSVAALKGAAAKPFGSFLSNLYSKSGDLDLSVQLMNSSNLPVSKKKKQSILRVLRKALQRNGVAGYMEFIPHARVPVLQYVSNSFGISCDLSIDNYPGRIKSRIFYWISTLDERFGDMVLLIKEWAKCQNINDPKTGTLNSYSLCLLVLFHFQTCEPAILPPLKDIYEGNITEDFTDMTLYDEEHLDMVCAANIAKFESQNKEQRNESSLCQLLATFFDKFCHINAITNDVISTYTGQLEKIQDNPNWMKKSYSLFIEDPVERPDNAARAVGVRGLLQIASAFNDTNRKFVSLERTEKNDLLGMLCTPDVCSKLGGRVIASHANTPQRNHHHARSMVPVGAKLSDNQRHHGARGFTGSRPAHNPTQVYLGTTGCQTAGQLGQYQNHDHSQPYTNTAGRQTAGQPGVYRNNYRQTPAAYTAYTGGHQTLDQHPNQSYPQAHTPWVPTGQYQNHYPPQAFATGHQAAGSYQQAPAYHYQSQPQFHAIADPTPGSYHQNGYYNNQSLYDTGRQAEGLYRNQRGRQYTPDRQGNRSGATTRYAPVAAGLQNGLPQNSRSQTSRRTEWQGSSQHHT</sequence>
<dbReference type="RefSeq" id="XP_010232550.1">
    <property type="nucleotide sequence ID" value="XM_010234248.3"/>
</dbReference>
<dbReference type="CDD" id="cd05402">
    <property type="entry name" value="NT_PAP_TUTase"/>
    <property type="match status" value="1"/>
</dbReference>
<keyword evidence="5" id="KW-1185">Reference proteome</keyword>
<reference evidence="3" key="2">
    <citation type="submission" date="2017-06" db="EMBL/GenBank/DDBJ databases">
        <title>WGS assembly of Brachypodium distachyon.</title>
        <authorList>
            <consortium name="The International Brachypodium Initiative"/>
            <person name="Lucas S."/>
            <person name="Harmon-Smith M."/>
            <person name="Lail K."/>
            <person name="Tice H."/>
            <person name="Grimwood J."/>
            <person name="Bruce D."/>
            <person name="Barry K."/>
            <person name="Shu S."/>
            <person name="Lindquist E."/>
            <person name="Wang M."/>
            <person name="Pitluck S."/>
            <person name="Vogel J.P."/>
            <person name="Garvin D.F."/>
            <person name="Mockler T.C."/>
            <person name="Schmutz J."/>
            <person name="Rokhsar D."/>
            <person name="Bevan M.W."/>
        </authorList>
    </citation>
    <scope>NUCLEOTIDE SEQUENCE</scope>
    <source>
        <strain evidence="3">Bd21</strain>
    </source>
</reference>